<evidence type="ECO:0000313" key="2">
    <source>
        <dbReference type="Proteomes" id="UP000239462"/>
    </source>
</evidence>
<evidence type="ECO:0000313" key="1">
    <source>
        <dbReference type="EMBL" id="AVB76949.1"/>
    </source>
</evidence>
<dbReference type="Pfam" id="PF12640">
    <property type="entry name" value="UPF0489"/>
    <property type="match status" value="1"/>
</dbReference>
<organism evidence="1 2">
    <name type="scientific">Methanococcus maripaludis</name>
    <name type="common">Methanococcus deltae</name>
    <dbReference type="NCBI Taxonomy" id="39152"/>
    <lineage>
        <taxon>Archaea</taxon>
        <taxon>Methanobacteriati</taxon>
        <taxon>Methanobacteriota</taxon>
        <taxon>Methanomada group</taxon>
        <taxon>Methanococci</taxon>
        <taxon>Methanococcales</taxon>
        <taxon>Methanococcaceae</taxon>
        <taxon>Methanococcus</taxon>
    </lineage>
</organism>
<protein>
    <submittedName>
        <fullName evidence="1">Uncharacterized protein</fullName>
    </submittedName>
</protein>
<reference evidence="2" key="1">
    <citation type="journal article" date="2018" name="Genome Announc.">
        <title>Complete Genome Sequence of the Methanococcus maripaludis Type Strain JJ (DSM 2067), a Model for Selenoprotein Synthesis in Archaea.</title>
        <authorList>
            <person name="Poehlein A."/>
            <person name="Heym D."/>
            <person name="Quitzke V."/>
            <person name="Fersch J."/>
            <person name="Daniel R."/>
            <person name="Rother M."/>
        </authorList>
    </citation>
    <scope>NUCLEOTIDE SEQUENCE [LARGE SCALE GENOMIC DNA]</scope>
    <source>
        <strain evidence="2">DSM 2067</strain>
    </source>
</reference>
<accession>A0A2L1CCA1</accession>
<dbReference type="KEGG" id="mmad:MMJJ_15780"/>
<proteinExistence type="predicted"/>
<dbReference type="EMBL" id="CP026606">
    <property type="protein sequence ID" value="AVB76949.1"/>
    <property type="molecule type" value="Genomic_DNA"/>
</dbReference>
<dbReference type="AlphaFoldDB" id="A0A2L1CCA1"/>
<name>A0A2L1CCA1_METMI</name>
<gene>
    <name evidence="1" type="ORF">MMJJ_15780</name>
</gene>
<sequence>MLLIDFCETMRILDIDLDFFLNKIAFWKKGNKRLDEKEYVVWKKDKFIDFLENNSNLSKNNKIKGRIVKKHHEAFYFWRELIEKNELETPFEVVHIDAHADLGLGDFSYKYIMEELLHKPVEKRNDPEMMYEGNYLAFAIANRWISNLTYVTHPKGGNDLLNFHFKNYDVKSEIIQLKKTEKIENEIKNVKILDLEPEIPLKLISGKDYLEEGTFDYVVFSISPKYTPKTIDRLIPIVKEYIEEI</sequence>
<dbReference type="Proteomes" id="UP000239462">
    <property type="component" value="Chromosome"/>
</dbReference>
<dbReference type="InterPro" id="IPR024131">
    <property type="entry name" value="UPF0489"/>
</dbReference>